<evidence type="ECO:0000313" key="5">
    <source>
        <dbReference type="EMBL" id="MET2833122.1"/>
    </source>
</evidence>
<accession>A0ABV2DT19</accession>
<dbReference type="SUPFAM" id="SSF54506">
    <property type="entry name" value="Diaminopimelate epimerase-like"/>
    <property type="match status" value="1"/>
</dbReference>
<evidence type="ECO:0000313" key="6">
    <source>
        <dbReference type="Proteomes" id="UP001548832"/>
    </source>
</evidence>
<protein>
    <recommendedName>
        <fullName evidence="4">4-hydroxyproline epimerase</fullName>
        <ecNumber evidence="4">5.1.1.8</ecNumber>
    </recommendedName>
</protein>
<dbReference type="Proteomes" id="UP001548832">
    <property type="component" value="Unassembled WGS sequence"/>
</dbReference>
<gene>
    <name evidence="5" type="ORF">ABVQ20_40310</name>
</gene>
<dbReference type="RefSeq" id="WP_354465411.1">
    <property type="nucleotide sequence ID" value="NZ_JBEWSZ010000035.1"/>
</dbReference>
<organism evidence="5 6">
    <name type="scientific">Mesorhizobium shangrilense</name>
    <dbReference type="NCBI Taxonomy" id="460060"/>
    <lineage>
        <taxon>Bacteria</taxon>
        <taxon>Pseudomonadati</taxon>
        <taxon>Pseudomonadota</taxon>
        <taxon>Alphaproteobacteria</taxon>
        <taxon>Hyphomicrobiales</taxon>
        <taxon>Phyllobacteriaceae</taxon>
        <taxon>Mesorhizobium</taxon>
    </lineage>
</organism>
<name>A0ABV2DT19_9HYPH</name>
<dbReference type="PANTHER" id="PTHR33442">
    <property type="entry name" value="TRANS-3-HYDROXY-L-PROLINE DEHYDRATASE"/>
    <property type="match status" value="1"/>
</dbReference>
<keyword evidence="2" id="KW-0413">Isomerase</keyword>
<comment type="caution">
    <text evidence="5">The sequence shown here is derived from an EMBL/GenBank/DDBJ whole genome shotgun (WGS) entry which is preliminary data.</text>
</comment>
<evidence type="ECO:0000256" key="1">
    <source>
        <dbReference type="ARBA" id="ARBA00007529"/>
    </source>
</evidence>
<sequence>GSSPVRQVLLTAMRTSRLFSVIDSHTAGHPTRTVISGIPPLRGHSVREQRDDFRAVHDGLRGLLLHEPRGHAAMVAAVPVPSRDADQGLFFISSYVYLDMCGHATIGYIASLAATGALPQGFEQTGMSIETPAGIVHVTGTFEAGQLTSVVLRNVPSYLASADVAVEIDGLGKVTCDIAYGGIMYALVDASQVDLPFDIDHASRWCHAGVAIKQGLNSASGHLQVGSVLFHRAIVGGARHLVILASNKFDRSPCGTGTSARLAQLHARGELATGAPYRAENILGVPFAAKVAELAQGKDGQPAVIPEVRGMAHISAFSTLVLEADDPLSAGFLPG</sequence>
<dbReference type="EC" id="5.1.1.8" evidence="4"/>
<keyword evidence="6" id="KW-1185">Reference proteome</keyword>
<dbReference type="PIRSF" id="PIRSF029792">
    <property type="entry name" value="Pro_racemase"/>
    <property type="match status" value="1"/>
</dbReference>
<evidence type="ECO:0000256" key="2">
    <source>
        <dbReference type="ARBA" id="ARBA00023235"/>
    </source>
</evidence>
<evidence type="ECO:0000256" key="4">
    <source>
        <dbReference type="ARBA" id="ARBA00039135"/>
    </source>
</evidence>
<dbReference type="Gene3D" id="3.10.310.10">
    <property type="entry name" value="Diaminopimelate Epimerase, Chain A, domain 1"/>
    <property type="match status" value="2"/>
</dbReference>
<dbReference type="PANTHER" id="PTHR33442:SF1">
    <property type="entry name" value="TRANS-3-HYDROXY-L-PROLINE DEHYDRATASE"/>
    <property type="match status" value="1"/>
</dbReference>
<reference evidence="5 6" key="1">
    <citation type="submission" date="2024-06" db="EMBL/GenBank/DDBJ databases">
        <authorList>
            <person name="Kim D.-U."/>
        </authorList>
    </citation>
    <scope>NUCLEOTIDE SEQUENCE [LARGE SCALE GENOMIC DNA]</scope>
    <source>
        <strain evidence="5 6">KACC15460</strain>
    </source>
</reference>
<dbReference type="EMBL" id="JBEWSZ010000035">
    <property type="protein sequence ID" value="MET2833122.1"/>
    <property type="molecule type" value="Genomic_DNA"/>
</dbReference>
<dbReference type="InterPro" id="IPR008794">
    <property type="entry name" value="Pro_racemase_fam"/>
</dbReference>
<feature type="non-terminal residue" evidence="5">
    <location>
        <position position="1"/>
    </location>
</feature>
<comment type="similarity">
    <text evidence="1">Belongs to the proline racemase family.</text>
</comment>
<evidence type="ECO:0000256" key="3">
    <source>
        <dbReference type="ARBA" id="ARBA00035826"/>
    </source>
</evidence>
<proteinExistence type="inferred from homology"/>
<dbReference type="Pfam" id="PF05544">
    <property type="entry name" value="Pro_racemase"/>
    <property type="match status" value="1"/>
</dbReference>
<dbReference type="SFLD" id="SFLDS00028">
    <property type="entry name" value="Proline_Racemase"/>
    <property type="match status" value="1"/>
</dbReference>
<comment type="catalytic activity">
    <reaction evidence="3">
        <text>trans-4-hydroxy-L-proline = cis-4-hydroxy-D-proline</text>
        <dbReference type="Rhea" id="RHEA:21152"/>
        <dbReference type="ChEBI" id="CHEBI:57690"/>
        <dbReference type="ChEBI" id="CHEBI:58375"/>
        <dbReference type="EC" id="5.1.1.8"/>
    </reaction>
</comment>